<dbReference type="GeneID" id="28250972"/>
<reference evidence="5 6" key="1">
    <citation type="journal article" date="2016" name="ISME J.">
        <title>Global occurrence and heterogeneity of the Roseobacter-clade species Ruegeria mobilis.</title>
        <authorList>
            <person name="Sonnenschein E."/>
            <person name="Gram L."/>
        </authorList>
    </citation>
    <scope>NUCLEOTIDE SEQUENCE [LARGE SCALE GENOMIC DNA]</scope>
    <source>
        <strain evidence="5 6">F1926</strain>
    </source>
</reference>
<keyword evidence="4" id="KW-1133">Transmembrane helix</keyword>
<feature type="region of interest" description="Disordered" evidence="3">
    <location>
        <begin position="234"/>
        <end position="258"/>
    </location>
</feature>
<proteinExistence type="predicted"/>
<dbReference type="EMBL" id="CP015230">
    <property type="protein sequence ID" value="ANP41889.1"/>
    <property type="molecule type" value="Genomic_DNA"/>
</dbReference>
<organism evidence="5 6">
    <name type="scientific">Tritonibacter mobilis F1926</name>
    <dbReference type="NCBI Taxonomy" id="1265309"/>
    <lineage>
        <taxon>Bacteria</taxon>
        <taxon>Pseudomonadati</taxon>
        <taxon>Pseudomonadota</taxon>
        <taxon>Alphaproteobacteria</taxon>
        <taxon>Rhodobacterales</taxon>
        <taxon>Paracoccaceae</taxon>
        <taxon>Tritonibacter</taxon>
    </lineage>
</organism>
<dbReference type="SUPFAM" id="SSF51283">
    <property type="entry name" value="dUTPase-like"/>
    <property type="match status" value="1"/>
</dbReference>
<dbReference type="RefSeq" id="WP_005619543.1">
    <property type="nucleotide sequence ID" value="NZ_CP015230.1"/>
</dbReference>
<dbReference type="InterPro" id="IPR011962">
    <property type="entry name" value="dCTP_deaminase"/>
</dbReference>
<feature type="transmembrane region" description="Helical" evidence="4">
    <location>
        <begin position="199"/>
        <end position="218"/>
    </location>
</feature>
<dbReference type="GO" id="GO:0008829">
    <property type="term" value="F:dCTP deaminase activity"/>
    <property type="evidence" value="ECO:0007669"/>
    <property type="project" value="InterPro"/>
</dbReference>
<dbReference type="STRING" id="1265309.K529_014020"/>
<dbReference type="OrthoDB" id="798159at2"/>
<sequence length="258" mass="28063">MAFWGRERWLAEGGTGIGDCPVKPWNVDRVEAAGYRLSVGHEHFVNNDGSSTVAKLEHEDTFVVKPGQFAFILTKEKVSISKSAIGFISIRASIKFKGLVNVSGFQVDPGFSGNLVFAVFNAGPRHINLREGQEIFSLWIADLDKTVSDEFEGTGKIPNKLDKIPIDVVNDIAGDAMTAYQLSDRLAKVEDYNRTIKLWVTRVFYALVLIGTLLGAAYKDDLEKLISTGGKSTIEQQDAPALEGPQKDVGEGAAGQDG</sequence>
<dbReference type="AlphaFoldDB" id="A0A1B1A5P1"/>
<protein>
    <submittedName>
        <fullName evidence="5">Uncharacterized protein</fullName>
    </submittedName>
</protein>
<evidence type="ECO:0000256" key="3">
    <source>
        <dbReference type="SAM" id="MobiDB-lite"/>
    </source>
</evidence>
<dbReference type="Gene3D" id="2.70.40.10">
    <property type="match status" value="1"/>
</dbReference>
<dbReference type="CDD" id="cd07557">
    <property type="entry name" value="trimeric_dUTPase"/>
    <property type="match status" value="1"/>
</dbReference>
<evidence type="ECO:0000256" key="1">
    <source>
        <dbReference type="ARBA" id="ARBA00022801"/>
    </source>
</evidence>
<evidence type="ECO:0000313" key="5">
    <source>
        <dbReference type="EMBL" id="ANP41889.1"/>
    </source>
</evidence>
<keyword evidence="4" id="KW-0812">Transmembrane</keyword>
<dbReference type="KEGG" id="rmb:K529_014020"/>
<accession>A0A1B1A5P1</accession>
<keyword evidence="1" id="KW-0378">Hydrolase</keyword>
<gene>
    <name evidence="5" type="ORF">K529_014020</name>
</gene>
<dbReference type="GO" id="GO:0006229">
    <property type="term" value="P:dUTP biosynthetic process"/>
    <property type="evidence" value="ECO:0007669"/>
    <property type="project" value="InterPro"/>
</dbReference>
<dbReference type="Pfam" id="PF22769">
    <property type="entry name" value="DCD"/>
    <property type="match status" value="1"/>
</dbReference>
<evidence type="ECO:0000256" key="4">
    <source>
        <dbReference type="SAM" id="Phobius"/>
    </source>
</evidence>
<dbReference type="Proteomes" id="UP000013243">
    <property type="component" value="Chromosome"/>
</dbReference>
<keyword evidence="4" id="KW-0472">Membrane</keyword>
<keyword evidence="2" id="KW-0546">Nucleotide metabolism</keyword>
<evidence type="ECO:0000256" key="2">
    <source>
        <dbReference type="ARBA" id="ARBA00023080"/>
    </source>
</evidence>
<dbReference type="InterPro" id="IPR036157">
    <property type="entry name" value="dUTPase-like_sf"/>
</dbReference>
<evidence type="ECO:0000313" key="6">
    <source>
        <dbReference type="Proteomes" id="UP000013243"/>
    </source>
</evidence>
<dbReference type="InterPro" id="IPR033704">
    <property type="entry name" value="dUTPase_trimeric"/>
</dbReference>
<name>A0A1B1A5P1_9RHOB</name>